<comment type="caution">
    <text evidence="1">The sequence shown here is derived from an EMBL/GenBank/DDBJ whole genome shotgun (WGS) entry which is preliminary data.</text>
</comment>
<evidence type="ECO:0000313" key="2">
    <source>
        <dbReference type="Proteomes" id="UP000237061"/>
    </source>
</evidence>
<evidence type="ECO:0000313" key="1">
    <source>
        <dbReference type="EMBL" id="POH72212.1"/>
    </source>
</evidence>
<sequence length="190" mass="20497">MSQRTVGVDADALATKYPSLFTRWQNGDLRPTAITPAFDPQARGGRAALFSASPFVGVWVDEACGAHEPAVDRWEQGLLYPTWEQLCRLSALTQTPLASLLTGEENNQPLLGCINDPTGFVLRHGFHPAIVATTVKSHPQQTSLGDMATAIHKAITDVRASIQAGTDPHTAFLTQLLGESDPTGPRTPWQ</sequence>
<keyword evidence="2" id="KW-1185">Reference proteome</keyword>
<accession>A0A2S3ZT90</accession>
<reference evidence="1 2" key="1">
    <citation type="submission" date="2018-01" db="EMBL/GenBank/DDBJ databases">
        <title>Arthrobacter sp. nov., from glaciers in China.</title>
        <authorList>
            <person name="Liu Q."/>
            <person name="Xin Y.-H."/>
        </authorList>
    </citation>
    <scope>NUCLEOTIDE SEQUENCE [LARGE SCALE GENOMIC DNA]</scope>
    <source>
        <strain evidence="1 2">HLT2-12-2</strain>
    </source>
</reference>
<dbReference type="AlphaFoldDB" id="A0A2S3ZT90"/>
<organism evidence="1 2">
    <name type="scientific">Arthrobacter glacialis</name>
    <dbReference type="NCBI Taxonomy" id="1664"/>
    <lineage>
        <taxon>Bacteria</taxon>
        <taxon>Bacillati</taxon>
        <taxon>Actinomycetota</taxon>
        <taxon>Actinomycetes</taxon>
        <taxon>Micrococcales</taxon>
        <taxon>Micrococcaceae</taxon>
        <taxon>Arthrobacter</taxon>
    </lineage>
</organism>
<protein>
    <submittedName>
        <fullName evidence="1">Uncharacterized protein</fullName>
    </submittedName>
</protein>
<gene>
    <name evidence="1" type="ORF">CVS27_17120</name>
</gene>
<proteinExistence type="predicted"/>
<dbReference type="EMBL" id="PPXC01000016">
    <property type="protein sequence ID" value="POH72212.1"/>
    <property type="molecule type" value="Genomic_DNA"/>
</dbReference>
<name>A0A2S3ZT90_ARTGL</name>
<dbReference type="Proteomes" id="UP000237061">
    <property type="component" value="Unassembled WGS sequence"/>
</dbReference>